<keyword evidence="2" id="KW-1185">Reference proteome</keyword>
<dbReference type="FunCoup" id="A0A165GFG8">
    <property type="interactions" value="37"/>
</dbReference>
<dbReference type="InterPro" id="IPR017264">
    <property type="entry name" value="Ribosomal_mS37_fun"/>
</dbReference>
<evidence type="ECO:0000313" key="2">
    <source>
        <dbReference type="Proteomes" id="UP000077266"/>
    </source>
</evidence>
<dbReference type="PANTHER" id="PTHR28066">
    <property type="entry name" value="37S RIBOSOMAL PROTEIN MRP10, MITOCHONDRIAL"/>
    <property type="match status" value="1"/>
</dbReference>
<dbReference type="GO" id="GO:0032543">
    <property type="term" value="P:mitochondrial translation"/>
    <property type="evidence" value="ECO:0007669"/>
    <property type="project" value="InterPro"/>
</dbReference>
<gene>
    <name evidence="1" type="ORF">EXIGLDRAFT_720369</name>
</gene>
<dbReference type="InParanoid" id="A0A165GFG8"/>
<dbReference type="Proteomes" id="UP000077266">
    <property type="component" value="Unassembled WGS sequence"/>
</dbReference>
<dbReference type="GO" id="GO:0003735">
    <property type="term" value="F:structural constituent of ribosome"/>
    <property type="evidence" value="ECO:0007669"/>
    <property type="project" value="InterPro"/>
</dbReference>
<accession>A0A165GFG8</accession>
<organism evidence="1 2">
    <name type="scientific">Exidia glandulosa HHB12029</name>
    <dbReference type="NCBI Taxonomy" id="1314781"/>
    <lineage>
        <taxon>Eukaryota</taxon>
        <taxon>Fungi</taxon>
        <taxon>Dikarya</taxon>
        <taxon>Basidiomycota</taxon>
        <taxon>Agaricomycotina</taxon>
        <taxon>Agaricomycetes</taxon>
        <taxon>Auriculariales</taxon>
        <taxon>Exidiaceae</taxon>
        <taxon>Exidia</taxon>
    </lineage>
</organism>
<name>A0A165GFG8_EXIGL</name>
<dbReference type="STRING" id="1314781.A0A165GFG8"/>
<evidence type="ECO:0008006" key="3">
    <source>
        <dbReference type="Google" id="ProtNLM"/>
    </source>
</evidence>
<reference evidence="1 2" key="1">
    <citation type="journal article" date="2016" name="Mol. Biol. Evol.">
        <title>Comparative Genomics of Early-Diverging Mushroom-Forming Fungi Provides Insights into the Origins of Lignocellulose Decay Capabilities.</title>
        <authorList>
            <person name="Nagy L.G."/>
            <person name="Riley R."/>
            <person name="Tritt A."/>
            <person name="Adam C."/>
            <person name="Daum C."/>
            <person name="Floudas D."/>
            <person name="Sun H."/>
            <person name="Yadav J.S."/>
            <person name="Pangilinan J."/>
            <person name="Larsson K.H."/>
            <person name="Matsuura K."/>
            <person name="Barry K."/>
            <person name="Labutti K."/>
            <person name="Kuo R."/>
            <person name="Ohm R.A."/>
            <person name="Bhattacharya S.S."/>
            <person name="Shirouzu T."/>
            <person name="Yoshinaga Y."/>
            <person name="Martin F.M."/>
            <person name="Grigoriev I.V."/>
            <person name="Hibbett D.S."/>
        </authorList>
    </citation>
    <scope>NUCLEOTIDE SEQUENCE [LARGE SCALE GENOMIC DNA]</scope>
    <source>
        <strain evidence="1 2">HHB12029</strain>
    </source>
</reference>
<dbReference type="PROSITE" id="PS51257">
    <property type="entry name" value="PROKAR_LIPOPROTEIN"/>
    <property type="match status" value="1"/>
</dbReference>
<dbReference type="GO" id="GO:0005763">
    <property type="term" value="C:mitochondrial small ribosomal subunit"/>
    <property type="evidence" value="ECO:0007669"/>
    <property type="project" value="TreeGrafter"/>
</dbReference>
<evidence type="ECO:0000313" key="1">
    <source>
        <dbReference type="EMBL" id="KZV90441.1"/>
    </source>
</evidence>
<dbReference type="AlphaFoldDB" id="A0A165GFG8"/>
<dbReference type="OrthoDB" id="2210at2759"/>
<dbReference type="EMBL" id="KV426049">
    <property type="protein sequence ID" value="KZV90441.1"/>
    <property type="molecule type" value="Genomic_DNA"/>
</dbReference>
<dbReference type="PANTHER" id="PTHR28066:SF1">
    <property type="entry name" value="SMALL RIBOSOMAL SUBUNIT PROTEIN MS37"/>
    <property type="match status" value="1"/>
</dbReference>
<protein>
    <recommendedName>
        <fullName evidence="3">37S ribosomal protein mrp10, mitochondrial</fullName>
    </recommendedName>
</protein>
<proteinExistence type="predicted"/>
<sequence>MYIRKVKVRTKNPQGYTPCAAQLVAMLGCWASSGDKRSMGVCADAAAALHACMRTHPPRVKAHKPAINFHLSRLRNLINK</sequence>